<gene>
    <name evidence="6" type="ORF">VPK24_00550</name>
</gene>
<dbReference type="Pfam" id="PF03816">
    <property type="entry name" value="LytR_cpsA_psr"/>
    <property type="match status" value="1"/>
</dbReference>
<feature type="compositionally biased region" description="Polar residues" evidence="2">
    <location>
        <begin position="20"/>
        <end position="31"/>
    </location>
</feature>
<accession>A0ABW7C4F3</accession>
<comment type="caution">
    <text evidence="6">The sequence shown here is derived from an EMBL/GenBank/DDBJ whole genome shotgun (WGS) entry which is preliminary data.</text>
</comment>
<evidence type="ECO:0000259" key="4">
    <source>
        <dbReference type="Pfam" id="PF03816"/>
    </source>
</evidence>
<dbReference type="InterPro" id="IPR050922">
    <property type="entry name" value="LytR/CpsA/Psr_CW_biosynth"/>
</dbReference>
<dbReference type="Proteomes" id="UP001604335">
    <property type="component" value="Unassembled WGS sequence"/>
</dbReference>
<protein>
    <submittedName>
        <fullName evidence="6">LCP family protein</fullName>
    </submittedName>
</protein>
<feature type="compositionally biased region" description="Polar residues" evidence="2">
    <location>
        <begin position="1"/>
        <end position="13"/>
    </location>
</feature>
<dbReference type="PANTHER" id="PTHR33392">
    <property type="entry name" value="POLYISOPRENYL-TEICHOIC ACID--PEPTIDOGLYCAN TEICHOIC ACID TRANSFERASE TAGU"/>
    <property type="match status" value="1"/>
</dbReference>
<feature type="region of interest" description="Disordered" evidence="2">
    <location>
        <begin position="1"/>
        <end position="34"/>
    </location>
</feature>
<sequence length="475" mass="52303">MSTRHSNRASSPLTDRHPQTHATDMSRSQAPQPKPRANRFRWFWLLFSLLGVATISATTGALLAVSLSSPSLSQRELSKEEKAVFGNNQPISSLGLQLPQLTRPVNILVLGIKVITADVDESLSRKYGYHALVNSFEGLSDTMFLVRFDPSQKKLSVLSIPRDTRAWVDGLGMTKINAANSRGGPALSAKAVSELLGGVPIDRYMRINVQGVEKLLDALGGLTVYVPRDMKYQDDSQHLYINLKQGRQHLNGEQALAFLRFRHDEHGDIGRVQRQQMAMRSLKEQALNPTTLLKLPEILSVIRENLDTNLSMEEIVALAGFATQVDRQNVQMLVTPGDYGDIARYGTSYWLPYPNQIRDMMARHFEHGVSSGDSRSISQVRVAVQDASGNPEAARAVARQLEAMGYRQTFVARSWKETISTTRVIAQNGDADTAEQVKAAIGRGDVRVDSSGILGSDVTIQIGSDWQGTGSNPNP</sequence>
<keyword evidence="3" id="KW-1133">Transmembrane helix</keyword>
<keyword evidence="3" id="KW-0472">Membrane</keyword>
<dbReference type="Pfam" id="PF13399">
    <property type="entry name" value="LytR_C"/>
    <property type="match status" value="1"/>
</dbReference>
<keyword evidence="3" id="KW-0812">Transmembrane</keyword>
<dbReference type="Gene3D" id="3.40.630.190">
    <property type="entry name" value="LCP protein"/>
    <property type="match status" value="1"/>
</dbReference>
<evidence type="ECO:0000256" key="2">
    <source>
        <dbReference type="SAM" id="MobiDB-lite"/>
    </source>
</evidence>
<keyword evidence="7" id="KW-1185">Reference proteome</keyword>
<dbReference type="InterPro" id="IPR027381">
    <property type="entry name" value="LytR/CpsA/Psr_C"/>
</dbReference>
<dbReference type="NCBIfam" id="TIGR00350">
    <property type="entry name" value="lytR_cpsA_psr"/>
    <property type="match status" value="1"/>
</dbReference>
<dbReference type="InterPro" id="IPR004474">
    <property type="entry name" value="LytR_CpsA_psr"/>
</dbReference>
<dbReference type="Gene3D" id="3.30.70.2390">
    <property type="match status" value="1"/>
</dbReference>
<evidence type="ECO:0000259" key="5">
    <source>
        <dbReference type="Pfam" id="PF13399"/>
    </source>
</evidence>
<dbReference type="RefSeq" id="WP_393009766.1">
    <property type="nucleotide sequence ID" value="NZ_JAZAQF010000001.1"/>
</dbReference>
<organism evidence="6 7">
    <name type="scientific">Limnothrix redekei LRLZ20PSL1</name>
    <dbReference type="NCBI Taxonomy" id="3112953"/>
    <lineage>
        <taxon>Bacteria</taxon>
        <taxon>Bacillati</taxon>
        <taxon>Cyanobacteriota</taxon>
        <taxon>Cyanophyceae</taxon>
        <taxon>Pseudanabaenales</taxon>
        <taxon>Pseudanabaenaceae</taxon>
        <taxon>Limnothrix</taxon>
    </lineage>
</organism>
<feature type="domain" description="LytR/CpsA/Psr regulator C-terminal" evidence="5">
    <location>
        <begin position="379"/>
        <end position="466"/>
    </location>
</feature>
<reference evidence="7" key="1">
    <citation type="journal article" date="2024" name="Algal Res.">
        <title>Biochemical, toxicological and genomic investigation of a high-biomass producing Limnothrix strain isolated from Italian shallow drinking water reservoir.</title>
        <authorList>
            <person name="Simonazzi M."/>
            <person name="Shishido T.K."/>
            <person name="Delbaje E."/>
            <person name="Wahlsten M."/>
            <person name="Fewer D.P."/>
            <person name="Sivonen K."/>
            <person name="Pezzolesi L."/>
            <person name="Pistocchi R."/>
        </authorList>
    </citation>
    <scope>NUCLEOTIDE SEQUENCE [LARGE SCALE GENOMIC DNA]</scope>
    <source>
        <strain evidence="7">LRLZ20PSL1</strain>
    </source>
</reference>
<comment type="similarity">
    <text evidence="1">Belongs to the LytR/CpsA/Psr (LCP) family.</text>
</comment>
<evidence type="ECO:0000256" key="1">
    <source>
        <dbReference type="ARBA" id="ARBA00006068"/>
    </source>
</evidence>
<dbReference type="PANTHER" id="PTHR33392:SF6">
    <property type="entry name" value="POLYISOPRENYL-TEICHOIC ACID--PEPTIDOGLYCAN TEICHOIC ACID TRANSFERASE TAGU"/>
    <property type="match status" value="1"/>
</dbReference>
<proteinExistence type="inferred from homology"/>
<dbReference type="EMBL" id="JAZAQF010000001">
    <property type="protein sequence ID" value="MFG3816109.1"/>
    <property type="molecule type" value="Genomic_DNA"/>
</dbReference>
<name>A0ABW7C4F3_9CYAN</name>
<evidence type="ECO:0000313" key="6">
    <source>
        <dbReference type="EMBL" id="MFG3816109.1"/>
    </source>
</evidence>
<feature type="transmembrane region" description="Helical" evidence="3">
    <location>
        <begin position="42"/>
        <end position="65"/>
    </location>
</feature>
<evidence type="ECO:0000256" key="3">
    <source>
        <dbReference type="SAM" id="Phobius"/>
    </source>
</evidence>
<evidence type="ECO:0000313" key="7">
    <source>
        <dbReference type="Proteomes" id="UP001604335"/>
    </source>
</evidence>
<feature type="domain" description="Cell envelope-related transcriptional attenuator" evidence="4">
    <location>
        <begin position="140"/>
        <end position="286"/>
    </location>
</feature>